<dbReference type="InterPro" id="IPR032466">
    <property type="entry name" value="Metal_Hydrolase"/>
</dbReference>
<dbReference type="AlphaFoldDB" id="A0A8A4ZC42"/>
<sequence length="68" mass="7524">MIIDAHLHVWDLERASYPWLGPSLAPINRTVEIGEVRPALERAGVTQVVLVQHVRFHGVCSWPGSTPG</sequence>
<name>A0A8A4ZC42_9MICO</name>
<evidence type="ECO:0000313" key="2">
    <source>
        <dbReference type="Proteomes" id="UP000663937"/>
    </source>
</evidence>
<accession>A0A8A4ZC42</accession>
<evidence type="ECO:0008006" key="3">
    <source>
        <dbReference type="Google" id="ProtNLM"/>
    </source>
</evidence>
<dbReference type="RefSeq" id="WP_227422295.1">
    <property type="nucleotide sequence ID" value="NZ_CP071868.1"/>
</dbReference>
<dbReference type="KEGG" id="psic:J4E96_11745"/>
<proteinExistence type="predicted"/>
<dbReference type="SUPFAM" id="SSF51556">
    <property type="entry name" value="Metallo-dependent hydrolases"/>
    <property type="match status" value="1"/>
</dbReference>
<organism evidence="1 2">
    <name type="scientific">Pengzhenrongella sicca</name>
    <dbReference type="NCBI Taxonomy" id="2819238"/>
    <lineage>
        <taxon>Bacteria</taxon>
        <taxon>Bacillati</taxon>
        <taxon>Actinomycetota</taxon>
        <taxon>Actinomycetes</taxon>
        <taxon>Micrococcales</taxon>
        <taxon>Pengzhenrongella</taxon>
    </lineage>
</organism>
<evidence type="ECO:0000313" key="1">
    <source>
        <dbReference type="EMBL" id="QTE28067.1"/>
    </source>
</evidence>
<dbReference type="Gene3D" id="3.20.20.140">
    <property type="entry name" value="Metal-dependent hydrolases"/>
    <property type="match status" value="1"/>
</dbReference>
<keyword evidence="2" id="KW-1185">Reference proteome</keyword>
<gene>
    <name evidence="1" type="ORF">J4E96_11745</name>
</gene>
<dbReference type="EMBL" id="CP071868">
    <property type="protein sequence ID" value="QTE28067.1"/>
    <property type="molecule type" value="Genomic_DNA"/>
</dbReference>
<reference evidence="1" key="1">
    <citation type="submission" date="2021-03" db="EMBL/GenBank/DDBJ databases">
        <title>Pengzhenrongella sicca gen. nov., sp. nov., a new member of suborder Micrococcineae isolated from High-Arctic tundra soil.</title>
        <authorList>
            <person name="Peng F."/>
        </authorList>
    </citation>
    <scope>NUCLEOTIDE SEQUENCE</scope>
    <source>
        <strain evidence="1">LRZ-2</strain>
    </source>
</reference>
<dbReference type="Proteomes" id="UP000663937">
    <property type="component" value="Chromosome"/>
</dbReference>
<protein>
    <recommendedName>
        <fullName evidence="3">Amidohydrolase</fullName>
    </recommendedName>
</protein>